<dbReference type="EMBL" id="CAACVG010008950">
    <property type="protein sequence ID" value="VEN51620.1"/>
    <property type="molecule type" value="Genomic_DNA"/>
</dbReference>
<evidence type="ECO:0000313" key="2">
    <source>
        <dbReference type="Proteomes" id="UP000410492"/>
    </source>
</evidence>
<dbReference type="Proteomes" id="UP000410492">
    <property type="component" value="Unassembled WGS sequence"/>
</dbReference>
<gene>
    <name evidence="1" type="ORF">CALMAC_LOCUS12012</name>
</gene>
<sequence>MFYLFHFQTTATTARRGTCRN</sequence>
<evidence type="ECO:0000313" key="1">
    <source>
        <dbReference type="EMBL" id="VEN51620.1"/>
    </source>
</evidence>
<protein>
    <submittedName>
        <fullName evidence="1">Uncharacterized protein</fullName>
    </submittedName>
</protein>
<accession>A0A653CUL5</accession>
<reference evidence="1 2" key="1">
    <citation type="submission" date="2019-01" db="EMBL/GenBank/DDBJ databases">
        <authorList>
            <person name="Sayadi A."/>
        </authorList>
    </citation>
    <scope>NUCLEOTIDE SEQUENCE [LARGE SCALE GENOMIC DNA]</scope>
</reference>
<dbReference type="AlphaFoldDB" id="A0A653CUL5"/>
<name>A0A653CUL5_CALMS</name>
<keyword evidence="2" id="KW-1185">Reference proteome</keyword>
<organism evidence="1 2">
    <name type="scientific">Callosobruchus maculatus</name>
    <name type="common">Southern cowpea weevil</name>
    <name type="synonym">Pulse bruchid</name>
    <dbReference type="NCBI Taxonomy" id="64391"/>
    <lineage>
        <taxon>Eukaryota</taxon>
        <taxon>Metazoa</taxon>
        <taxon>Ecdysozoa</taxon>
        <taxon>Arthropoda</taxon>
        <taxon>Hexapoda</taxon>
        <taxon>Insecta</taxon>
        <taxon>Pterygota</taxon>
        <taxon>Neoptera</taxon>
        <taxon>Endopterygota</taxon>
        <taxon>Coleoptera</taxon>
        <taxon>Polyphaga</taxon>
        <taxon>Cucujiformia</taxon>
        <taxon>Chrysomeloidea</taxon>
        <taxon>Chrysomelidae</taxon>
        <taxon>Bruchinae</taxon>
        <taxon>Bruchini</taxon>
        <taxon>Callosobruchus</taxon>
    </lineage>
</organism>
<proteinExistence type="predicted"/>